<organism evidence="2 3">
    <name type="scientific">Ciona savignyi</name>
    <name type="common">Pacific transparent sea squirt</name>
    <dbReference type="NCBI Taxonomy" id="51511"/>
    <lineage>
        <taxon>Eukaryota</taxon>
        <taxon>Metazoa</taxon>
        <taxon>Chordata</taxon>
        <taxon>Tunicata</taxon>
        <taxon>Ascidiacea</taxon>
        <taxon>Phlebobranchia</taxon>
        <taxon>Cionidae</taxon>
        <taxon>Ciona</taxon>
    </lineage>
</organism>
<evidence type="ECO:0000256" key="1">
    <source>
        <dbReference type="SAM" id="Phobius"/>
    </source>
</evidence>
<evidence type="ECO:0000313" key="2">
    <source>
        <dbReference type="Ensembl" id="ENSCSAVP00000010732.1"/>
    </source>
</evidence>
<dbReference type="Ensembl" id="ENSCSAVT00000010862.1">
    <property type="protein sequence ID" value="ENSCSAVP00000010732.1"/>
    <property type="gene ID" value="ENSCSAVG00000006293.1"/>
</dbReference>
<dbReference type="InParanoid" id="H2YZH0"/>
<reference evidence="3" key="1">
    <citation type="submission" date="2003-08" db="EMBL/GenBank/DDBJ databases">
        <authorList>
            <person name="Birren B."/>
            <person name="Nusbaum C."/>
            <person name="Abebe A."/>
            <person name="Abouelleil A."/>
            <person name="Adekoya E."/>
            <person name="Ait-zahra M."/>
            <person name="Allen N."/>
            <person name="Allen T."/>
            <person name="An P."/>
            <person name="Anderson M."/>
            <person name="Anderson S."/>
            <person name="Arachchi H."/>
            <person name="Armbruster J."/>
            <person name="Bachantsang P."/>
            <person name="Baldwin J."/>
            <person name="Barry A."/>
            <person name="Bayul T."/>
            <person name="Blitshsteyn B."/>
            <person name="Bloom T."/>
            <person name="Blye J."/>
            <person name="Boguslavskiy L."/>
            <person name="Borowsky M."/>
            <person name="Boukhgalter B."/>
            <person name="Brunache A."/>
            <person name="Butler J."/>
            <person name="Calixte N."/>
            <person name="Calvo S."/>
            <person name="Camarata J."/>
            <person name="Campo K."/>
            <person name="Chang J."/>
            <person name="Cheshatsang Y."/>
            <person name="Citroen M."/>
            <person name="Collymore A."/>
            <person name="Considine T."/>
            <person name="Cook A."/>
            <person name="Cooke P."/>
            <person name="Corum B."/>
            <person name="Cuomo C."/>
            <person name="David R."/>
            <person name="Dawoe T."/>
            <person name="Degray S."/>
            <person name="Dodge S."/>
            <person name="Dooley K."/>
            <person name="Dorje P."/>
            <person name="Dorjee K."/>
            <person name="Dorris L."/>
            <person name="Duffey N."/>
            <person name="Dupes A."/>
            <person name="Elkins T."/>
            <person name="Engels R."/>
            <person name="Erickson J."/>
            <person name="Farina A."/>
            <person name="Faro S."/>
            <person name="Ferreira P."/>
            <person name="Fischer H."/>
            <person name="Fitzgerald M."/>
            <person name="Foley K."/>
            <person name="Gage D."/>
            <person name="Galagan J."/>
            <person name="Gearin G."/>
            <person name="Gnerre S."/>
            <person name="Gnirke A."/>
            <person name="Goyette A."/>
            <person name="Graham J."/>
            <person name="Grandbois E."/>
            <person name="Gyaltsen K."/>
            <person name="Hafez N."/>
            <person name="Hagopian D."/>
            <person name="Hagos B."/>
            <person name="Hall J."/>
            <person name="Hatcher B."/>
            <person name="Heller A."/>
            <person name="Higgins H."/>
            <person name="Honan T."/>
            <person name="Horn A."/>
            <person name="Houde N."/>
            <person name="Hughes L."/>
            <person name="Hulme W."/>
            <person name="Husby E."/>
            <person name="Iliev I."/>
            <person name="Jaffe D."/>
            <person name="Jones C."/>
            <person name="Kamal M."/>
            <person name="Kamat A."/>
            <person name="Kamvysselis M."/>
            <person name="Karlsson E."/>
            <person name="Kells C."/>
            <person name="Kieu A."/>
            <person name="Kisner P."/>
            <person name="Kodira C."/>
            <person name="Kulbokas E."/>
            <person name="Labutti K."/>
            <person name="Lama D."/>
            <person name="Landers T."/>
            <person name="Leger J."/>
            <person name="Levine S."/>
            <person name="Lewis D."/>
            <person name="Lewis T."/>
            <person name="Lindblad-toh K."/>
            <person name="Liu X."/>
            <person name="Lokyitsang T."/>
            <person name="Lokyitsang Y."/>
            <person name="Lucien O."/>
            <person name="Lui A."/>
            <person name="Ma L.J."/>
            <person name="Mabbitt R."/>
            <person name="Macdonald J."/>
            <person name="Maclean C."/>
            <person name="Major J."/>
            <person name="Manning J."/>
            <person name="Marabella R."/>
            <person name="Maru K."/>
            <person name="Matthews C."/>
            <person name="Mauceli E."/>
            <person name="Mccarthy M."/>
            <person name="Mcdonough S."/>
            <person name="Mcghee T."/>
            <person name="Meldrim J."/>
            <person name="Meneus L."/>
            <person name="Mesirov J."/>
            <person name="Mihalev A."/>
            <person name="Mihova T."/>
            <person name="Mikkelsen T."/>
            <person name="Mlenga V."/>
            <person name="Moru K."/>
            <person name="Mozes J."/>
            <person name="Mulrain L."/>
            <person name="Munson G."/>
            <person name="Naylor J."/>
            <person name="Newes C."/>
            <person name="Nguyen C."/>
            <person name="Nguyen N."/>
            <person name="Nguyen T."/>
            <person name="Nicol R."/>
            <person name="Nielsen C."/>
            <person name="Nizzari M."/>
            <person name="Norbu C."/>
            <person name="Norbu N."/>
            <person name="O'donnell P."/>
            <person name="Okoawo O."/>
            <person name="O'leary S."/>
            <person name="Omotosho B."/>
            <person name="O'neill K."/>
            <person name="Osman S."/>
            <person name="Parker S."/>
            <person name="Perrin D."/>
            <person name="Phunkhang P."/>
            <person name="Piqani B."/>
            <person name="Purcell S."/>
            <person name="Rachupka T."/>
            <person name="Ramasamy U."/>
            <person name="Rameau R."/>
            <person name="Ray V."/>
            <person name="Raymond C."/>
            <person name="Retta R."/>
            <person name="Richardson S."/>
            <person name="Rise C."/>
            <person name="Rodriguez J."/>
            <person name="Rogers J."/>
            <person name="Rogov P."/>
            <person name="Rutman M."/>
            <person name="Schupbach R."/>
            <person name="Seaman C."/>
            <person name="Settipalli S."/>
            <person name="Sharpe T."/>
            <person name="Sheridan J."/>
            <person name="Sherpa N."/>
            <person name="Shi J."/>
            <person name="Smirnov S."/>
            <person name="Smith C."/>
            <person name="Sougnez C."/>
            <person name="Spencer B."/>
            <person name="Stalker J."/>
            <person name="Stange-thomann N."/>
            <person name="Stavropoulos S."/>
            <person name="Stetson K."/>
            <person name="Stone C."/>
            <person name="Stone S."/>
            <person name="Stubbs M."/>
            <person name="Talamas J."/>
            <person name="Tchuinga P."/>
            <person name="Tenzing P."/>
            <person name="Tesfaye S."/>
            <person name="Theodore J."/>
            <person name="Thoulutsang Y."/>
            <person name="Topham K."/>
            <person name="Towey S."/>
            <person name="Tsamla T."/>
            <person name="Tsomo N."/>
            <person name="Vallee D."/>
            <person name="Vassiliev H."/>
            <person name="Venkataraman V."/>
            <person name="Vinson J."/>
            <person name="Vo A."/>
            <person name="Wade C."/>
            <person name="Wang S."/>
            <person name="Wangchuk T."/>
            <person name="Wangdi T."/>
            <person name="Whittaker C."/>
            <person name="Wilkinson J."/>
            <person name="Wu Y."/>
            <person name="Wyman D."/>
            <person name="Yadav S."/>
            <person name="Yang S."/>
            <person name="Yang X."/>
            <person name="Yeager S."/>
            <person name="Yee E."/>
            <person name="Young G."/>
            <person name="Zainoun J."/>
            <person name="Zembeck L."/>
            <person name="Zimmer A."/>
            <person name="Zody M."/>
            <person name="Lander E."/>
        </authorList>
    </citation>
    <scope>NUCLEOTIDE SEQUENCE [LARGE SCALE GENOMIC DNA]</scope>
</reference>
<feature type="transmembrane region" description="Helical" evidence="1">
    <location>
        <begin position="26"/>
        <end position="46"/>
    </location>
</feature>
<dbReference type="HOGENOM" id="CLU_3073841_0_0_1"/>
<reference evidence="2" key="2">
    <citation type="submission" date="2025-08" db="UniProtKB">
        <authorList>
            <consortium name="Ensembl"/>
        </authorList>
    </citation>
    <scope>IDENTIFICATION</scope>
</reference>
<accession>H2YZH0</accession>
<keyword evidence="1" id="KW-0812">Transmembrane</keyword>
<reference evidence="2" key="3">
    <citation type="submission" date="2025-09" db="UniProtKB">
        <authorList>
            <consortium name="Ensembl"/>
        </authorList>
    </citation>
    <scope>IDENTIFICATION</scope>
</reference>
<protein>
    <submittedName>
        <fullName evidence="2">Uncharacterized protein</fullName>
    </submittedName>
</protein>
<keyword evidence="1" id="KW-1133">Transmembrane helix</keyword>
<proteinExistence type="predicted"/>
<dbReference type="AlphaFoldDB" id="H2YZH0"/>
<evidence type="ECO:0000313" key="3">
    <source>
        <dbReference type="Proteomes" id="UP000007875"/>
    </source>
</evidence>
<name>H2YZH0_CIOSA</name>
<keyword evidence="1" id="KW-0472">Membrane</keyword>
<sequence>MLVLLFITETALYFTELFIMNSTLKIMLYLLLWHYFCTFLVLKVSVIRGFCSN</sequence>
<keyword evidence="3" id="KW-1185">Reference proteome</keyword>
<dbReference type="Proteomes" id="UP000007875">
    <property type="component" value="Unassembled WGS sequence"/>
</dbReference>